<organism evidence="7 8">
    <name type="scientific">Bartonella fuyuanensis</name>
    <dbReference type="NCBI Taxonomy" id="1460968"/>
    <lineage>
        <taxon>Bacteria</taxon>
        <taxon>Pseudomonadati</taxon>
        <taxon>Pseudomonadota</taxon>
        <taxon>Alphaproteobacteria</taxon>
        <taxon>Hyphomicrobiales</taxon>
        <taxon>Bartonellaceae</taxon>
        <taxon>Bartonella</taxon>
    </lineage>
</organism>
<proteinExistence type="inferred from homology"/>
<keyword evidence="8" id="KW-1185">Reference proteome</keyword>
<dbReference type="InterPro" id="IPR029063">
    <property type="entry name" value="SAM-dependent_MTases_sf"/>
</dbReference>
<dbReference type="PRINTS" id="PR02008">
    <property type="entry name" value="RCMTFAMILY"/>
</dbReference>
<keyword evidence="1 5" id="KW-0489">Methyltransferase</keyword>
<dbReference type="Pfam" id="PF01189">
    <property type="entry name" value="Methyltr_RsmB-F"/>
    <property type="match status" value="1"/>
</dbReference>
<dbReference type="EC" id="2.1.1.176" evidence="7"/>
<dbReference type="PANTHER" id="PTHR22807">
    <property type="entry name" value="NOP2 YEAST -RELATED NOL1/NOP2/FMU SUN DOMAIN-CONTAINING"/>
    <property type="match status" value="1"/>
</dbReference>
<evidence type="ECO:0000256" key="3">
    <source>
        <dbReference type="ARBA" id="ARBA00022691"/>
    </source>
</evidence>
<keyword evidence="2 5" id="KW-0808">Transferase</keyword>
<dbReference type="GO" id="GO:0003723">
    <property type="term" value="F:RNA binding"/>
    <property type="evidence" value="ECO:0007669"/>
    <property type="project" value="UniProtKB-UniRule"/>
</dbReference>
<dbReference type="SUPFAM" id="SSF53335">
    <property type="entry name" value="S-adenosyl-L-methionine-dependent methyltransferases"/>
    <property type="match status" value="1"/>
</dbReference>
<evidence type="ECO:0000256" key="4">
    <source>
        <dbReference type="ARBA" id="ARBA00022884"/>
    </source>
</evidence>
<dbReference type="EMBL" id="JACIFE010000005">
    <property type="protein sequence ID" value="MBB4076466.1"/>
    <property type="molecule type" value="Genomic_DNA"/>
</dbReference>
<dbReference type="GO" id="GO:0001510">
    <property type="term" value="P:RNA methylation"/>
    <property type="evidence" value="ECO:0007669"/>
    <property type="project" value="InterPro"/>
</dbReference>
<reference evidence="7 8" key="1">
    <citation type="submission" date="2020-08" db="EMBL/GenBank/DDBJ databases">
        <title>Genomic Encyclopedia of Type Strains, Phase IV (KMG-IV): sequencing the most valuable type-strain genomes for metagenomic binning, comparative biology and taxonomic classification.</title>
        <authorList>
            <person name="Goeker M."/>
        </authorList>
    </citation>
    <scope>NUCLEOTIDE SEQUENCE [LARGE SCALE GENOMIC DNA]</scope>
    <source>
        <strain evidence="7 8">DSM 100694</strain>
    </source>
</reference>
<sequence length="430" mass="49545">MRLGGRLQAAIDVLKEIEVRHRPVRETLKDWGLSHRFAGADDRAAISTIVYDVLRRRYSLQWRMQSDDIQNIVFATLLDTGKMTLEQIDSALEGDRFAPQLLEDKQRQSWQRRQLVDAPDYIRGDIPRWCQAHLQPLFGDNWITEAAALATRPSLDLRVNTLKATPKKVLRELAKTKSQALSWFQQALRIAPIERFNRHPNVHVEPAFRKGYFEIQDLGSQIVAHLVEAQESMQVLDYCAGAGGKTLALASDMNNRGQIYAYDSDKARLASIFDRLRRAGVRNVQIRAQREELKPLTGQMDRVLLDVPCSGTGTWRRRPDAKWRLTLEQVKQRQTEQWAILNEAIAYLKPKGRLIYITCSLFADENEEQIFHFLQQHSHFYPIDMQALWQKHFSFSPVQPVFSDYGLTLSPATTQTDGFFLSVLQKNIET</sequence>
<name>A0A840E5P3_9HYPH</name>
<feature type="domain" description="SAM-dependent MTase RsmB/NOP-type" evidence="6">
    <location>
        <begin position="145"/>
        <end position="427"/>
    </location>
</feature>
<dbReference type="CDD" id="cd02440">
    <property type="entry name" value="AdoMet_MTases"/>
    <property type="match status" value="1"/>
</dbReference>
<accession>A0A840E5P3</accession>
<evidence type="ECO:0000259" key="6">
    <source>
        <dbReference type="PROSITE" id="PS51686"/>
    </source>
</evidence>
<dbReference type="Pfam" id="PF22458">
    <property type="entry name" value="RsmF-B_ferredox"/>
    <property type="match status" value="1"/>
</dbReference>
<dbReference type="InterPro" id="IPR054728">
    <property type="entry name" value="RsmB-like_ferredoxin"/>
</dbReference>
<comment type="caution">
    <text evidence="7">The sequence shown here is derived from an EMBL/GenBank/DDBJ whole genome shotgun (WGS) entry which is preliminary data.</text>
</comment>
<dbReference type="InterPro" id="IPR001678">
    <property type="entry name" value="MeTrfase_RsmB-F_NOP2_dom"/>
</dbReference>
<feature type="binding site" evidence="5">
    <location>
        <position position="306"/>
    </location>
    <ligand>
        <name>S-adenosyl-L-methionine</name>
        <dbReference type="ChEBI" id="CHEBI:59789"/>
    </ligand>
</feature>
<dbReference type="Proteomes" id="UP000585970">
    <property type="component" value="Unassembled WGS sequence"/>
</dbReference>
<dbReference type="InterPro" id="IPR023267">
    <property type="entry name" value="RCMT"/>
</dbReference>
<dbReference type="RefSeq" id="WP_183194009.1">
    <property type="nucleotide sequence ID" value="NZ_JACIFE010000005.1"/>
</dbReference>
<comment type="similarity">
    <text evidence="5">Belongs to the class I-like SAM-binding methyltransferase superfamily. RsmB/NOP family.</text>
</comment>
<feature type="active site" description="Nucleophile" evidence="5">
    <location>
        <position position="359"/>
    </location>
</feature>
<dbReference type="GO" id="GO:0008173">
    <property type="term" value="F:RNA methyltransferase activity"/>
    <property type="evidence" value="ECO:0007669"/>
    <property type="project" value="InterPro"/>
</dbReference>
<dbReference type="InterPro" id="IPR049560">
    <property type="entry name" value="MeTrfase_RsmB-F_NOP2_cat"/>
</dbReference>
<dbReference type="AlphaFoldDB" id="A0A840E5P3"/>
<dbReference type="PROSITE" id="PS51686">
    <property type="entry name" value="SAM_MT_RSMB_NOP"/>
    <property type="match status" value="1"/>
</dbReference>
<feature type="binding site" evidence="5">
    <location>
        <position position="263"/>
    </location>
    <ligand>
        <name>S-adenosyl-L-methionine</name>
        <dbReference type="ChEBI" id="CHEBI:59789"/>
    </ligand>
</feature>
<dbReference type="Gene3D" id="3.40.50.150">
    <property type="entry name" value="Vaccinia Virus protein VP39"/>
    <property type="match status" value="1"/>
</dbReference>
<protein>
    <submittedName>
        <fullName evidence="7">16S rRNA (Cytosine967-C5)-methyltransferase</fullName>
        <ecNumber evidence="7">2.1.1.176</ecNumber>
    </submittedName>
</protein>
<keyword evidence="3 5" id="KW-0949">S-adenosyl-L-methionine</keyword>
<evidence type="ECO:0000256" key="1">
    <source>
        <dbReference type="ARBA" id="ARBA00022603"/>
    </source>
</evidence>
<gene>
    <name evidence="7" type="ORF">GGR08_000766</name>
</gene>
<evidence type="ECO:0000256" key="2">
    <source>
        <dbReference type="ARBA" id="ARBA00022679"/>
    </source>
</evidence>
<evidence type="ECO:0000313" key="7">
    <source>
        <dbReference type="EMBL" id="MBB4076466.1"/>
    </source>
</evidence>
<evidence type="ECO:0000256" key="5">
    <source>
        <dbReference type="PROSITE-ProRule" id="PRU01023"/>
    </source>
</evidence>
<evidence type="ECO:0000313" key="8">
    <source>
        <dbReference type="Proteomes" id="UP000585970"/>
    </source>
</evidence>
<keyword evidence="4 5" id="KW-0694">RNA-binding</keyword>
<comment type="caution">
    <text evidence="5">Lacks conserved residue(s) required for the propagation of feature annotation.</text>
</comment>
<dbReference type="PANTHER" id="PTHR22807:SF53">
    <property type="entry name" value="RIBOSOMAL RNA SMALL SUBUNIT METHYLTRANSFERASE B-RELATED"/>
    <property type="match status" value="1"/>
</dbReference>